<sequence length="50" mass="5308">MILEVEGVGVITKSDLLHSPIIGCTKTTAGIPTPCIKVSVNYHWSIENAA</sequence>
<dbReference type="OrthoDB" id="5324958at2"/>
<gene>
    <name evidence="1" type="ORF">BN2458_PEG0926</name>
</gene>
<dbReference type="PATRIC" id="fig|76936.10.peg.904"/>
<dbReference type="EMBL" id="LN907858">
    <property type="protein sequence ID" value="CUU39811.1"/>
    <property type="molecule type" value="Genomic_DNA"/>
</dbReference>
<dbReference type="AlphaFoldDB" id="A0A0S4PU29"/>
<protein>
    <submittedName>
        <fullName evidence="1">Uncharacterized protein</fullName>
    </submittedName>
</protein>
<proteinExistence type="predicted"/>
<evidence type="ECO:0000313" key="1">
    <source>
        <dbReference type="EMBL" id="CUU39811.1"/>
    </source>
</evidence>
<dbReference type="RefSeq" id="WP_156407280.1">
    <property type="nucleotide sequence ID" value="NZ_CAOMJD010000019.1"/>
</dbReference>
<accession>A0A0S4PU29</accession>
<name>A0A0S4PU29_9HELI</name>
<reference evidence="2" key="1">
    <citation type="submission" date="2015-11" db="EMBL/GenBank/DDBJ databases">
        <authorList>
            <person name="Anvar S.Y."/>
        </authorList>
    </citation>
    <scope>NUCLEOTIDE SEQUENCE [LARGE SCALE GENOMIC DNA]</scope>
</reference>
<dbReference type="GeneID" id="78152255"/>
<evidence type="ECO:0000313" key="2">
    <source>
        <dbReference type="Proteomes" id="UP000064525"/>
    </source>
</evidence>
<organism evidence="1 2">
    <name type="scientific">Helicobacter typhlonius</name>
    <dbReference type="NCBI Taxonomy" id="76936"/>
    <lineage>
        <taxon>Bacteria</taxon>
        <taxon>Pseudomonadati</taxon>
        <taxon>Campylobacterota</taxon>
        <taxon>Epsilonproteobacteria</taxon>
        <taxon>Campylobacterales</taxon>
        <taxon>Helicobacteraceae</taxon>
        <taxon>Helicobacter</taxon>
    </lineage>
</organism>
<dbReference type="Proteomes" id="UP000064525">
    <property type="component" value="Chromosome I"/>
</dbReference>
<dbReference type="KEGG" id="hty:BN2458_PEG0926"/>